<proteinExistence type="predicted"/>
<evidence type="ECO:0000313" key="2">
    <source>
        <dbReference type="Proteomes" id="UP000735302"/>
    </source>
</evidence>
<protein>
    <submittedName>
        <fullName evidence="1">Uncharacterized protein</fullName>
    </submittedName>
</protein>
<feature type="non-terminal residue" evidence="1">
    <location>
        <position position="59"/>
    </location>
</feature>
<accession>A0AAV3Z1A9</accession>
<name>A0AAV3Z1A9_9GAST</name>
<gene>
    <name evidence="1" type="ORF">PoB_001548700</name>
</gene>
<organism evidence="1 2">
    <name type="scientific">Plakobranchus ocellatus</name>
    <dbReference type="NCBI Taxonomy" id="259542"/>
    <lineage>
        <taxon>Eukaryota</taxon>
        <taxon>Metazoa</taxon>
        <taxon>Spiralia</taxon>
        <taxon>Lophotrochozoa</taxon>
        <taxon>Mollusca</taxon>
        <taxon>Gastropoda</taxon>
        <taxon>Heterobranchia</taxon>
        <taxon>Euthyneura</taxon>
        <taxon>Panpulmonata</taxon>
        <taxon>Sacoglossa</taxon>
        <taxon>Placobranchoidea</taxon>
        <taxon>Plakobranchidae</taxon>
        <taxon>Plakobranchus</taxon>
    </lineage>
</organism>
<reference evidence="1 2" key="1">
    <citation type="journal article" date="2021" name="Elife">
        <title>Chloroplast acquisition without the gene transfer in kleptoplastic sea slugs, Plakobranchus ocellatus.</title>
        <authorList>
            <person name="Maeda T."/>
            <person name="Takahashi S."/>
            <person name="Yoshida T."/>
            <person name="Shimamura S."/>
            <person name="Takaki Y."/>
            <person name="Nagai Y."/>
            <person name="Toyoda A."/>
            <person name="Suzuki Y."/>
            <person name="Arimoto A."/>
            <person name="Ishii H."/>
            <person name="Satoh N."/>
            <person name="Nishiyama T."/>
            <person name="Hasebe M."/>
            <person name="Maruyama T."/>
            <person name="Minagawa J."/>
            <person name="Obokata J."/>
            <person name="Shigenobu S."/>
        </authorList>
    </citation>
    <scope>NUCLEOTIDE SEQUENCE [LARGE SCALE GENOMIC DNA]</scope>
</reference>
<comment type="caution">
    <text evidence="1">The sequence shown here is derived from an EMBL/GenBank/DDBJ whole genome shotgun (WGS) entry which is preliminary data.</text>
</comment>
<dbReference type="AlphaFoldDB" id="A0AAV3Z1A9"/>
<keyword evidence="2" id="KW-1185">Reference proteome</keyword>
<dbReference type="EMBL" id="BLXT01001900">
    <property type="protein sequence ID" value="GFN88981.1"/>
    <property type="molecule type" value="Genomic_DNA"/>
</dbReference>
<sequence>MVCLLLFLYTARPQQGDLRLSGAPPGQGADGGARTRDRRVLADLRAYTLATEPPTPHYD</sequence>
<dbReference type="Proteomes" id="UP000735302">
    <property type="component" value="Unassembled WGS sequence"/>
</dbReference>
<evidence type="ECO:0000313" key="1">
    <source>
        <dbReference type="EMBL" id="GFN88981.1"/>
    </source>
</evidence>